<proteinExistence type="inferred from homology"/>
<evidence type="ECO:0000259" key="5">
    <source>
        <dbReference type="SMART" id="SM00984"/>
    </source>
</evidence>
<protein>
    <submittedName>
        <fullName evidence="6">Nucleotide sugar dehydrogenase</fullName>
    </submittedName>
</protein>
<dbReference type="InterPro" id="IPR014027">
    <property type="entry name" value="UDP-Glc/GDP-Man_DH_C"/>
</dbReference>
<evidence type="ECO:0000256" key="4">
    <source>
        <dbReference type="PIRNR" id="PIRNR000124"/>
    </source>
</evidence>
<feature type="domain" description="UDP-glucose/GDP-mannose dehydrogenase C-terminal" evidence="5">
    <location>
        <begin position="322"/>
        <end position="443"/>
    </location>
</feature>
<dbReference type="Pfam" id="PF03720">
    <property type="entry name" value="UDPG_MGDP_dh_C"/>
    <property type="match status" value="1"/>
</dbReference>
<dbReference type="PANTHER" id="PTHR43491:SF2">
    <property type="entry name" value="UDP-N-ACETYL-D-MANNOSAMINE DEHYDROGENASE"/>
    <property type="match status" value="1"/>
</dbReference>
<dbReference type="Proteomes" id="UP001056429">
    <property type="component" value="Unassembled WGS sequence"/>
</dbReference>
<dbReference type="SUPFAM" id="SSF48179">
    <property type="entry name" value="6-phosphogluconate dehydrogenase C-terminal domain-like"/>
    <property type="match status" value="1"/>
</dbReference>
<dbReference type="SMART" id="SM00984">
    <property type="entry name" value="UDPG_MGDP_dh_C"/>
    <property type="match status" value="1"/>
</dbReference>
<evidence type="ECO:0000313" key="7">
    <source>
        <dbReference type="Proteomes" id="UP001056429"/>
    </source>
</evidence>
<dbReference type="InterPro" id="IPR001732">
    <property type="entry name" value="UDP-Glc/GDP-Man_DH_N"/>
</dbReference>
<dbReference type="Gene3D" id="3.40.50.720">
    <property type="entry name" value="NAD(P)-binding Rossmann-like Domain"/>
    <property type="match status" value="2"/>
</dbReference>
<dbReference type="GO" id="GO:0016628">
    <property type="term" value="F:oxidoreductase activity, acting on the CH-CH group of donors, NAD or NADP as acceptor"/>
    <property type="evidence" value="ECO:0007669"/>
    <property type="project" value="InterPro"/>
</dbReference>
<dbReference type="InterPro" id="IPR036220">
    <property type="entry name" value="UDP-Glc/GDP-Man_DH_C_sf"/>
</dbReference>
<organism evidence="6 7">
    <name type="scientific">Oceanirhabdus seepicola</name>
    <dbReference type="NCBI Taxonomy" id="2828781"/>
    <lineage>
        <taxon>Bacteria</taxon>
        <taxon>Bacillati</taxon>
        <taxon>Bacillota</taxon>
        <taxon>Clostridia</taxon>
        <taxon>Eubacteriales</taxon>
        <taxon>Clostridiaceae</taxon>
        <taxon>Oceanirhabdus</taxon>
    </lineage>
</organism>
<dbReference type="PIRSF" id="PIRSF000124">
    <property type="entry name" value="UDPglc_GDPman_dh"/>
    <property type="match status" value="1"/>
</dbReference>
<dbReference type="GO" id="GO:0051287">
    <property type="term" value="F:NAD binding"/>
    <property type="evidence" value="ECO:0007669"/>
    <property type="project" value="InterPro"/>
</dbReference>
<dbReference type="InterPro" id="IPR036291">
    <property type="entry name" value="NAD(P)-bd_dom_sf"/>
</dbReference>
<dbReference type="InterPro" id="IPR014026">
    <property type="entry name" value="UDP-Glc/GDP-Man_DH_dimer"/>
</dbReference>
<dbReference type="PIRSF" id="PIRSF500136">
    <property type="entry name" value="UDP_ManNAc_DH"/>
    <property type="match status" value="1"/>
</dbReference>
<dbReference type="GO" id="GO:0000271">
    <property type="term" value="P:polysaccharide biosynthetic process"/>
    <property type="evidence" value="ECO:0007669"/>
    <property type="project" value="InterPro"/>
</dbReference>
<keyword evidence="7" id="KW-1185">Reference proteome</keyword>
<name>A0A9J6NZE4_9CLOT</name>
<evidence type="ECO:0000256" key="3">
    <source>
        <dbReference type="ARBA" id="ARBA00023027"/>
    </source>
</evidence>
<comment type="similarity">
    <text evidence="1 4">Belongs to the UDP-glucose/GDP-mannose dehydrogenase family.</text>
</comment>
<sequence length="456" mass="51298">MNLYEKIINREEKISIIGLGYVGMPLAIAFAEKVDVIGFDVNREKVEMYHKGIDMTEEVGNEAVKNTTAVFCWDEKRIQDAKFHIVAVPTPTNEDKTPDLRPVIGASKTIGRNLTKGSIVVYESTVYPGLTEEICIPILEEESGLKCGVDFKIGYSPERINPGDKVHRLQNIVKVVSGMDEESLDIIAKVYELVVEAGVHRAESIKVAEASKIIENSQRDLNIAFMNEIAMIFDRMGIDTQSVIAAANTKWNFLLFEPGLVGGHCIGVDPYYLVHQAERFGHESKVIAAGRKVNDGMGKFVAEKTIKNLIKAGKNVSKAKIGILGLTFKANCPDIRNTKVIDIINELNEYGVDIKITDCMADKEEVREEYGIELVDIEEIKDVDAIIVSVGHDQYKELNFDRYRKFFKGHSKEEFKYREVAVESVDEQTSNMVLVDVKGILNKKEAEEYGYLYWRL</sequence>
<dbReference type="AlphaFoldDB" id="A0A9J6NZE4"/>
<dbReference type="NCBIfam" id="TIGR03026">
    <property type="entry name" value="NDP-sugDHase"/>
    <property type="match status" value="1"/>
</dbReference>
<reference evidence="6" key="2">
    <citation type="submission" date="2021-04" db="EMBL/GenBank/DDBJ databases">
        <authorList>
            <person name="Dong X."/>
        </authorList>
    </citation>
    <scope>NUCLEOTIDE SEQUENCE</scope>
    <source>
        <strain evidence="6">ZWT</strain>
    </source>
</reference>
<dbReference type="InterPro" id="IPR008927">
    <property type="entry name" value="6-PGluconate_DH-like_C_sf"/>
</dbReference>
<dbReference type="EMBL" id="JAGSOJ010000001">
    <property type="protein sequence ID" value="MCM1989350.1"/>
    <property type="molecule type" value="Genomic_DNA"/>
</dbReference>
<dbReference type="SUPFAM" id="SSF52413">
    <property type="entry name" value="UDP-glucose/GDP-mannose dehydrogenase C-terminal domain"/>
    <property type="match status" value="1"/>
</dbReference>
<gene>
    <name evidence="6" type="ORF">KDK92_06330</name>
</gene>
<evidence type="ECO:0000313" key="6">
    <source>
        <dbReference type="EMBL" id="MCM1989350.1"/>
    </source>
</evidence>
<evidence type="ECO:0000256" key="2">
    <source>
        <dbReference type="ARBA" id="ARBA00023002"/>
    </source>
</evidence>
<dbReference type="InterPro" id="IPR017476">
    <property type="entry name" value="UDP-Glc/GDP-Man"/>
</dbReference>
<dbReference type="SUPFAM" id="SSF51735">
    <property type="entry name" value="NAD(P)-binding Rossmann-fold domains"/>
    <property type="match status" value="1"/>
</dbReference>
<evidence type="ECO:0000256" key="1">
    <source>
        <dbReference type="ARBA" id="ARBA00006601"/>
    </source>
</evidence>
<dbReference type="GO" id="GO:0016616">
    <property type="term" value="F:oxidoreductase activity, acting on the CH-OH group of donors, NAD or NADP as acceptor"/>
    <property type="evidence" value="ECO:0007669"/>
    <property type="project" value="InterPro"/>
</dbReference>
<dbReference type="RefSeq" id="WP_250858348.1">
    <property type="nucleotide sequence ID" value="NZ_JAGSOJ010000001.1"/>
</dbReference>
<dbReference type="Pfam" id="PF03721">
    <property type="entry name" value="UDPG_MGDP_dh_N"/>
    <property type="match status" value="1"/>
</dbReference>
<keyword evidence="2" id="KW-0560">Oxidoreductase</keyword>
<reference evidence="6" key="1">
    <citation type="journal article" date="2021" name="mSystems">
        <title>Bacteria and Archaea Synergistically Convert Glycine Betaine to Biogenic Methane in the Formosa Cold Seep of the South China Sea.</title>
        <authorList>
            <person name="Li L."/>
            <person name="Zhang W."/>
            <person name="Zhang S."/>
            <person name="Song L."/>
            <person name="Sun Q."/>
            <person name="Zhang H."/>
            <person name="Xiang H."/>
            <person name="Dong X."/>
        </authorList>
    </citation>
    <scope>NUCLEOTIDE SEQUENCE</scope>
    <source>
        <strain evidence="6">ZWT</strain>
    </source>
</reference>
<dbReference type="PANTHER" id="PTHR43491">
    <property type="entry name" value="UDP-N-ACETYL-D-MANNOSAMINE DEHYDROGENASE"/>
    <property type="match status" value="1"/>
</dbReference>
<keyword evidence="3" id="KW-0520">NAD</keyword>
<dbReference type="Pfam" id="PF00984">
    <property type="entry name" value="UDPG_MGDP_dh"/>
    <property type="match status" value="1"/>
</dbReference>
<accession>A0A9J6NZE4</accession>
<comment type="caution">
    <text evidence="6">The sequence shown here is derived from an EMBL/GenBank/DDBJ whole genome shotgun (WGS) entry which is preliminary data.</text>
</comment>
<dbReference type="InterPro" id="IPR028359">
    <property type="entry name" value="UDP_ManNAc/GlcNAc_DH"/>
</dbReference>